<sequence length="284" mass="33189">MLMTGGEGRMARIHCKITPLSVYLVVLAMYSTLMMLACLENEELNRVAREQKQKTAAPLQDDMTIVRDRRSQHGKWLRTVDDFFKRMGTLETTCSKMVSLGGTYCRRALDNNKVVCLDEDVTLKSTNCTVYSFGIGADTTFDDQMSHYGCDVFMFDPTVNQETIVSTNLKNERFHLLGLDIFRYNRTHMNEYPDGKKENVTGEFDTYDNIRRRLGHESRHVHYLKVLPLLRQYWQVLERLTRLGFLRAWYRPNLVLETLYYVPGENRTIATCFEVLYLRRGPVY</sequence>
<proteinExistence type="predicted"/>
<keyword evidence="1" id="KW-0472">Membrane</keyword>
<accession>A0AAW0TZM7</accession>
<evidence type="ECO:0000313" key="3">
    <source>
        <dbReference type="EMBL" id="KAK8392085.1"/>
    </source>
</evidence>
<dbReference type="AlphaFoldDB" id="A0AAW0TZM7"/>
<keyword evidence="1" id="KW-0812">Transmembrane</keyword>
<keyword evidence="1" id="KW-1133">Transmembrane helix</keyword>
<dbReference type="PANTHER" id="PTHR32026">
    <property type="entry name" value="METHYLTRANSFERASE-LIKE PROTEIN 24"/>
    <property type="match status" value="1"/>
</dbReference>
<dbReference type="Pfam" id="PF13383">
    <property type="entry name" value="Methyltransf_22"/>
    <property type="match status" value="1"/>
</dbReference>
<feature type="domain" description="Methyltransferase" evidence="2">
    <location>
        <begin position="75"/>
        <end position="226"/>
    </location>
</feature>
<protein>
    <recommendedName>
        <fullName evidence="2">Methyltransferase domain-containing protein</fullName>
    </recommendedName>
</protein>
<reference evidence="3 4" key="1">
    <citation type="submission" date="2023-03" db="EMBL/GenBank/DDBJ databases">
        <title>High-quality genome of Scylla paramamosain provides insights in environmental adaptation.</title>
        <authorList>
            <person name="Zhang L."/>
        </authorList>
    </citation>
    <scope>NUCLEOTIDE SEQUENCE [LARGE SCALE GENOMIC DNA]</scope>
    <source>
        <strain evidence="3">LZ_2023a</strain>
        <tissue evidence="3">Muscle</tissue>
    </source>
</reference>
<feature type="transmembrane region" description="Helical" evidence="1">
    <location>
        <begin position="20"/>
        <end position="39"/>
    </location>
</feature>
<organism evidence="3 4">
    <name type="scientific">Scylla paramamosain</name>
    <name type="common">Mud crab</name>
    <dbReference type="NCBI Taxonomy" id="85552"/>
    <lineage>
        <taxon>Eukaryota</taxon>
        <taxon>Metazoa</taxon>
        <taxon>Ecdysozoa</taxon>
        <taxon>Arthropoda</taxon>
        <taxon>Crustacea</taxon>
        <taxon>Multicrustacea</taxon>
        <taxon>Malacostraca</taxon>
        <taxon>Eumalacostraca</taxon>
        <taxon>Eucarida</taxon>
        <taxon>Decapoda</taxon>
        <taxon>Pleocyemata</taxon>
        <taxon>Brachyura</taxon>
        <taxon>Eubrachyura</taxon>
        <taxon>Portunoidea</taxon>
        <taxon>Portunidae</taxon>
        <taxon>Portuninae</taxon>
        <taxon>Scylla</taxon>
    </lineage>
</organism>
<keyword evidence="4" id="KW-1185">Reference proteome</keyword>
<evidence type="ECO:0000313" key="4">
    <source>
        <dbReference type="Proteomes" id="UP001487740"/>
    </source>
</evidence>
<dbReference type="EMBL" id="JARAKH010000023">
    <property type="protein sequence ID" value="KAK8392085.1"/>
    <property type="molecule type" value="Genomic_DNA"/>
</dbReference>
<dbReference type="InterPro" id="IPR025714">
    <property type="entry name" value="Methyltranfer_dom"/>
</dbReference>
<dbReference type="PANTHER" id="PTHR32026:SF10">
    <property type="entry name" value="METHYLTRANSFERASE-LIKE PROTEIN 24-RELATED"/>
    <property type="match status" value="1"/>
</dbReference>
<comment type="caution">
    <text evidence="3">The sequence shown here is derived from an EMBL/GenBank/DDBJ whole genome shotgun (WGS) entry which is preliminary data.</text>
</comment>
<name>A0AAW0TZM7_SCYPA</name>
<evidence type="ECO:0000256" key="1">
    <source>
        <dbReference type="SAM" id="Phobius"/>
    </source>
</evidence>
<gene>
    <name evidence="3" type="ORF">O3P69_017604</name>
</gene>
<dbReference type="Proteomes" id="UP001487740">
    <property type="component" value="Unassembled WGS sequence"/>
</dbReference>
<evidence type="ECO:0000259" key="2">
    <source>
        <dbReference type="Pfam" id="PF13383"/>
    </source>
</evidence>
<dbReference type="InterPro" id="IPR026913">
    <property type="entry name" value="METTL24"/>
</dbReference>